<dbReference type="AlphaFoldDB" id="M1DU06"/>
<sequence>MSEGGVRKHADGLRSTAVWREAPRPQLLVTSWGALSGARHQGHNYWRPPEAHCLARGTKAKTTEARHRRTDWHSAPEQELLKAEALSGAALQPLPDVPSESLFN</sequence>
<accession>M1DU06</accession>
<dbReference type="EnsemblPlants" id="PGSC0003DMT400094375">
    <property type="protein sequence ID" value="PGSC0003DMT400094375"/>
    <property type="gene ID" value="PGSC0003DMG400043946"/>
</dbReference>
<proteinExistence type="predicted"/>
<dbReference type="InParanoid" id="M1DU06"/>
<evidence type="ECO:0000256" key="1">
    <source>
        <dbReference type="SAM" id="MobiDB-lite"/>
    </source>
</evidence>
<organism evidence="2 3">
    <name type="scientific">Solanum tuberosum</name>
    <name type="common">Potato</name>
    <dbReference type="NCBI Taxonomy" id="4113"/>
    <lineage>
        <taxon>Eukaryota</taxon>
        <taxon>Viridiplantae</taxon>
        <taxon>Streptophyta</taxon>
        <taxon>Embryophyta</taxon>
        <taxon>Tracheophyta</taxon>
        <taxon>Spermatophyta</taxon>
        <taxon>Magnoliopsida</taxon>
        <taxon>eudicotyledons</taxon>
        <taxon>Gunneridae</taxon>
        <taxon>Pentapetalae</taxon>
        <taxon>asterids</taxon>
        <taxon>lamiids</taxon>
        <taxon>Solanales</taxon>
        <taxon>Solanaceae</taxon>
        <taxon>Solanoideae</taxon>
        <taxon>Solaneae</taxon>
        <taxon>Solanum</taxon>
    </lineage>
</organism>
<evidence type="ECO:0000313" key="2">
    <source>
        <dbReference type="EnsemblPlants" id="PGSC0003DMT400094375"/>
    </source>
</evidence>
<dbReference type="Proteomes" id="UP000011115">
    <property type="component" value="Unassembled WGS sequence"/>
</dbReference>
<feature type="region of interest" description="Disordered" evidence="1">
    <location>
        <begin position="1"/>
        <end position="20"/>
    </location>
</feature>
<feature type="compositionally biased region" description="Basic and acidic residues" evidence="1">
    <location>
        <begin position="1"/>
        <end position="12"/>
    </location>
</feature>
<dbReference type="HOGENOM" id="CLU_2254912_0_0_1"/>
<keyword evidence="3" id="KW-1185">Reference proteome</keyword>
<dbReference type="Gramene" id="PGSC0003DMT400094375">
    <property type="protein sequence ID" value="PGSC0003DMT400094375"/>
    <property type="gene ID" value="PGSC0003DMG400043946"/>
</dbReference>
<reference evidence="3" key="1">
    <citation type="journal article" date="2011" name="Nature">
        <title>Genome sequence and analysis of the tuber crop potato.</title>
        <authorList>
            <consortium name="The Potato Genome Sequencing Consortium"/>
        </authorList>
    </citation>
    <scope>NUCLEOTIDE SEQUENCE [LARGE SCALE GENOMIC DNA]</scope>
    <source>
        <strain evidence="3">cv. DM1-3 516 R44</strain>
    </source>
</reference>
<reference evidence="2" key="2">
    <citation type="submission" date="2015-06" db="UniProtKB">
        <authorList>
            <consortium name="EnsemblPlants"/>
        </authorList>
    </citation>
    <scope>IDENTIFICATION</scope>
    <source>
        <strain evidence="2">DM1-3 516 R44</strain>
    </source>
</reference>
<name>M1DU06_SOLTU</name>
<evidence type="ECO:0000313" key="3">
    <source>
        <dbReference type="Proteomes" id="UP000011115"/>
    </source>
</evidence>
<dbReference type="PaxDb" id="4113-PGSC0003DMT400094375"/>
<protein>
    <submittedName>
        <fullName evidence="2">Uncharacterized protein</fullName>
    </submittedName>
</protein>